<evidence type="ECO:0000259" key="2">
    <source>
        <dbReference type="PROSITE" id="PS51202"/>
    </source>
</evidence>
<feature type="domain" description="RCK N-terminal" evidence="1">
    <location>
        <begin position="7"/>
        <end position="123"/>
    </location>
</feature>
<dbReference type="InterPro" id="IPR003148">
    <property type="entry name" value="RCK_N"/>
</dbReference>
<accession>A0A3E3K374</accession>
<dbReference type="PROSITE" id="PS51201">
    <property type="entry name" value="RCK_N"/>
    <property type="match status" value="1"/>
</dbReference>
<evidence type="ECO:0000313" key="3">
    <source>
        <dbReference type="EMBL" id="RGE87985.1"/>
    </source>
</evidence>
<dbReference type="Gene3D" id="3.30.70.1450">
    <property type="entry name" value="Regulator of K+ conductance, C-terminal domain"/>
    <property type="match status" value="1"/>
</dbReference>
<dbReference type="Proteomes" id="UP000261080">
    <property type="component" value="Unassembled WGS sequence"/>
</dbReference>
<proteinExistence type="predicted"/>
<dbReference type="AlphaFoldDB" id="A0A3E3K374"/>
<evidence type="ECO:0000259" key="1">
    <source>
        <dbReference type="PROSITE" id="PS51201"/>
    </source>
</evidence>
<dbReference type="InterPro" id="IPR036721">
    <property type="entry name" value="RCK_C_sf"/>
</dbReference>
<dbReference type="InterPro" id="IPR006037">
    <property type="entry name" value="RCK_C"/>
</dbReference>
<dbReference type="RefSeq" id="WP_024731578.1">
    <property type="nucleotide sequence ID" value="NZ_BAABYU010000001.1"/>
</dbReference>
<name>A0A3E3K374_9FIRM</name>
<dbReference type="GeneID" id="97191558"/>
<comment type="caution">
    <text evidence="3">The sequence shown here is derived from an EMBL/GenBank/DDBJ whole genome shotgun (WGS) entry which is preliminary data.</text>
</comment>
<dbReference type="PANTHER" id="PTHR43833">
    <property type="entry name" value="POTASSIUM CHANNEL PROTEIN 2-RELATED-RELATED"/>
    <property type="match status" value="1"/>
</dbReference>
<protein>
    <submittedName>
        <fullName evidence="3">TrkA family potassium uptake protein</fullName>
    </submittedName>
</protein>
<dbReference type="PANTHER" id="PTHR43833:SF7">
    <property type="entry name" value="KTR SYSTEM POTASSIUM UPTAKE PROTEIN C"/>
    <property type="match status" value="1"/>
</dbReference>
<dbReference type="InterPro" id="IPR050721">
    <property type="entry name" value="Trk_Ktr_HKT_K-transport"/>
</dbReference>
<reference evidence="3 4" key="1">
    <citation type="submission" date="2018-08" db="EMBL/GenBank/DDBJ databases">
        <title>A genome reference for cultivated species of the human gut microbiota.</title>
        <authorList>
            <person name="Zou Y."/>
            <person name="Xue W."/>
            <person name="Luo G."/>
        </authorList>
    </citation>
    <scope>NUCLEOTIDE SEQUENCE [LARGE SCALE GENOMIC DNA]</scope>
    <source>
        <strain evidence="3 4">AF37-2AT</strain>
    </source>
</reference>
<dbReference type="GO" id="GO:0006813">
    <property type="term" value="P:potassium ion transport"/>
    <property type="evidence" value="ECO:0007669"/>
    <property type="project" value="InterPro"/>
</dbReference>
<organism evidence="3 4">
    <name type="scientific">Sellimonas intestinalis</name>
    <dbReference type="NCBI Taxonomy" id="1653434"/>
    <lineage>
        <taxon>Bacteria</taxon>
        <taxon>Bacillati</taxon>
        <taxon>Bacillota</taxon>
        <taxon>Clostridia</taxon>
        <taxon>Lachnospirales</taxon>
        <taxon>Lachnospiraceae</taxon>
        <taxon>Sellimonas</taxon>
    </lineage>
</organism>
<gene>
    <name evidence="3" type="ORF">DW016_07735</name>
</gene>
<dbReference type="GO" id="GO:0008324">
    <property type="term" value="F:monoatomic cation transmembrane transporter activity"/>
    <property type="evidence" value="ECO:0007669"/>
    <property type="project" value="InterPro"/>
</dbReference>
<keyword evidence="4" id="KW-1185">Reference proteome</keyword>
<dbReference type="PROSITE" id="PS51202">
    <property type="entry name" value="RCK_C"/>
    <property type="match status" value="1"/>
</dbReference>
<dbReference type="SUPFAM" id="SSF51735">
    <property type="entry name" value="NAD(P)-binding Rossmann-fold domains"/>
    <property type="match status" value="1"/>
</dbReference>
<dbReference type="InterPro" id="IPR036291">
    <property type="entry name" value="NAD(P)-bd_dom_sf"/>
</dbReference>
<dbReference type="Pfam" id="PF02080">
    <property type="entry name" value="TrkA_C"/>
    <property type="match status" value="1"/>
</dbReference>
<feature type="domain" description="RCK C-terminal" evidence="2">
    <location>
        <begin position="139"/>
        <end position="221"/>
    </location>
</feature>
<dbReference type="Gene3D" id="3.40.50.720">
    <property type="entry name" value="NAD(P)-binding Rossmann-like Domain"/>
    <property type="match status" value="1"/>
</dbReference>
<sequence length="221" mass="24360">MKKKPTANSFGVIGLGRFGMALAVTLAKAGKEVIVLDECESKVREIRQYTDLAFVTSDLNEESLREAGIQNCDVVIVCIGENMGVGILTTMTVIDMGVPRVISKALTTEQGAVLKKLGAEVVYPEKDMAYLLGKKLVSNSFMDFLSLDDSVEIRQVQVSGSANGRSIEELALRRNYQLNIIAIERNHKTTIEIHPEDRLWEGDIISVIGKVDAIDKFEDQL</sequence>
<dbReference type="SUPFAM" id="SSF116726">
    <property type="entry name" value="TrkA C-terminal domain-like"/>
    <property type="match status" value="1"/>
</dbReference>
<dbReference type="EMBL" id="QVLX01000003">
    <property type="protein sequence ID" value="RGE87985.1"/>
    <property type="molecule type" value="Genomic_DNA"/>
</dbReference>
<evidence type="ECO:0000313" key="4">
    <source>
        <dbReference type="Proteomes" id="UP000261080"/>
    </source>
</evidence>
<dbReference type="OrthoDB" id="9776294at2"/>
<dbReference type="Pfam" id="PF02254">
    <property type="entry name" value="TrkA_N"/>
    <property type="match status" value="1"/>
</dbReference>